<feature type="transmembrane region" description="Helical" evidence="9">
    <location>
        <begin position="48"/>
        <end position="70"/>
    </location>
</feature>
<dbReference type="InterPro" id="IPR007272">
    <property type="entry name" value="Sulf_transp_TsuA/YedE"/>
</dbReference>
<evidence type="ECO:0000256" key="2">
    <source>
        <dbReference type="ARBA" id="ARBA00022448"/>
    </source>
</evidence>
<dbReference type="RefSeq" id="WP_244505065.1">
    <property type="nucleotide sequence ID" value="NZ_FNCS01000009.1"/>
</dbReference>
<dbReference type="GO" id="GO:0005886">
    <property type="term" value="C:plasma membrane"/>
    <property type="evidence" value="ECO:0007669"/>
    <property type="project" value="UniProtKB-SubCell"/>
</dbReference>
<keyword evidence="11" id="KW-1185">Reference proteome</keyword>
<keyword evidence="5 9" id="KW-0812">Transmembrane</keyword>
<gene>
    <name evidence="10" type="ORF">SAMN04487974_1094</name>
</gene>
<name>A0A1G7XCY7_9HYPH</name>
<keyword evidence="7 9" id="KW-0472">Membrane</keyword>
<evidence type="ECO:0000256" key="5">
    <source>
        <dbReference type="ARBA" id="ARBA00022692"/>
    </source>
</evidence>
<comment type="similarity">
    <text evidence="8">Belongs to the TsuA/YedE (TC 9.B.102) family.</text>
</comment>
<feature type="transmembrane region" description="Helical" evidence="9">
    <location>
        <begin position="6"/>
        <end position="27"/>
    </location>
</feature>
<keyword evidence="6 9" id="KW-1133">Transmembrane helix</keyword>
<comment type="subcellular location">
    <subcellularLocation>
        <location evidence="1">Cell inner membrane</location>
        <topology evidence="1">Multi-pass membrane protein</topology>
    </subcellularLocation>
</comment>
<sequence>MTEFTPLVSLFGGALIGLAAVMLMAFHGRIAGMTGIVASVIPPLGSDWAWRAAFLAGAVIAPALIVAFAGGDVIGFHSPMPVEWLVAGGLIVGIGVTFGGGCTSGHGVCGMARFSVRSIVATLTFMATTAATVFIVRHVLGVL</sequence>
<dbReference type="PANTHER" id="PTHR30574">
    <property type="entry name" value="INNER MEMBRANE PROTEIN YEDE"/>
    <property type="match status" value="1"/>
</dbReference>
<accession>A0A1G7XCY7</accession>
<keyword evidence="2" id="KW-0813">Transport</keyword>
<evidence type="ECO:0000256" key="3">
    <source>
        <dbReference type="ARBA" id="ARBA00022475"/>
    </source>
</evidence>
<dbReference type="Pfam" id="PF04143">
    <property type="entry name" value="Sulf_transp"/>
    <property type="match status" value="1"/>
</dbReference>
<feature type="transmembrane region" description="Helical" evidence="9">
    <location>
        <begin position="114"/>
        <end position="136"/>
    </location>
</feature>
<protein>
    <submittedName>
        <fullName evidence="10">Uncharacterized protein</fullName>
    </submittedName>
</protein>
<evidence type="ECO:0000313" key="11">
    <source>
        <dbReference type="Proteomes" id="UP000199495"/>
    </source>
</evidence>
<reference evidence="10 11" key="1">
    <citation type="submission" date="2016-10" db="EMBL/GenBank/DDBJ databases">
        <authorList>
            <person name="de Groot N.N."/>
        </authorList>
    </citation>
    <scope>NUCLEOTIDE SEQUENCE [LARGE SCALE GENOMIC DNA]</scope>
    <source>
        <strain evidence="10 11">CGMCC 1.10267</strain>
    </source>
</reference>
<evidence type="ECO:0000256" key="7">
    <source>
        <dbReference type="ARBA" id="ARBA00023136"/>
    </source>
</evidence>
<dbReference type="EMBL" id="FNCS01000009">
    <property type="protein sequence ID" value="SDG81450.1"/>
    <property type="molecule type" value="Genomic_DNA"/>
</dbReference>
<organism evidence="10 11">
    <name type="scientific">Pelagibacterium luteolum</name>
    <dbReference type="NCBI Taxonomy" id="440168"/>
    <lineage>
        <taxon>Bacteria</taxon>
        <taxon>Pseudomonadati</taxon>
        <taxon>Pseudomonadota</taxon>
        <taxon>Alphaproteobacteria</taxon>
        <taxon>Hyphomicrobiales</taxon>
        <taxon>Devosiaceae</taxon>
        <taxon>Pelagibacterium</taxon>
    </lineage>
</organism>
<keyword evidence="3" id="KW-1003">Cell membrane</keyword>
<dbReference type="STRING" id="440168.SAMN04487974_1094"/>
<evidence type="ECO:0000256" key="4">
    <source>
        <dbReference type="ARBA" id="ARBA00022519"/>
    </source>
</evidence>
<dbReference type="PANTHER" id="PTHR30574:SF1">
    <property type="entry name" value="SULPHUR TRANSPORT DOMAIN-CONTAINING PROTEIN"/>
    <property type="match status" value="1"/>
</dbReference>
<evidence type="ECO:0000256" key="6">
    <source>
        <dbReference type="ARBA" id="ARBA00022989"/>
    </source>
</evidence>
<evidence type="ECO:0000313" key="10">
    <source>
        <dbReference type="EMBL" id="SDG81450.1"/>
    </source>
</evidence>
<keyword evidence="4" id="KW-0997">Cell inner membrane</keyword>
<evidence type="ECO:0000256" key="1">
    <source>
        <dbReference type="ARBA" id="ARBA00004429"/>
    </source>
</evidence>
<proteinExistence type="inferred from homology"/>
<feature type="transmembrane region" description="Helical" evidence="9">
    <location>
        <begin position="82"/>
        <end position="102"/>
    </location>
</feature>
<dbReference type="Proteomes" id="UP000199495">
    <property type="component" value="Unassembled WGS sequence"/>
</dbReference>
<evidence type="ECO:0000256" key="8">
    <source>
        <dbReference type="ARBA" id="ARBA00035655"/>
    </source>
</evidence>
<evidence type="ECO:0000256" key="9">
    <source>
        <dbReference type="SAM" id="Phobius"/>
    </source>
</evidence>
<dbReference type="AlphaFoldDB" id="A0A1G7XCY7"/>